<dbReference type="EMBL" id="CP013140">
    <property type="protein sequence ID" value="ALN58093.1"/>
    <property type="molecule type" value="Genomic_DNA"/>
</dbReference>
<evidence type="ECO:0000313" key="1">
    <source>
        <dbReference type="EMBL" id="ALN58093.1"/>
    </source>
</evidence>
<sequence>MILTALSDLGAPTRIDVRTNGEALVVLSPRVQVAWLTLHSISYCMDT</sequence>
<proteinExistence type="predicted"/>
<reference evidence="1 2" key="1">
    <citation type="submission" date="2015-11" db="EMBL/GenBank/DDBJ databases">
        <title>Genome sequences of Lysobacter enzymogenes strain C3 and Lysobacter antibioticus ATCC 29479.</title>
        <authorList>
            <person name="Kobayashi D.Y."/>
        </authorList>
    </citation>
    <scope>NUCLEOTIDE SEQUENCE [LARGE SCALE GENOMIC DNA]</scope>
    <source>
        <strain evidence="1 2">C3</strain>
    </source>
</reference>
<organism evidence="1 2">
    <name type="scientific">Lysobacter enzymogenes</name>
    <dbReference type="NCBI Taxonomy" id="69"/>
    <lineage>
        <taxon>Bacteria</taxon>
        <taxon>Pseudomonadati</taxon>
        <taxon>Pseudomonadota</taxon>
        <taxon>Gammaproteobacteria</taxon>
        <taxon>Lysobacterales</taxon>
        <taxon>Lysobacteraceae</taxon>
        <taxon>Lysobacter</taxon>
    </lineage>
</organism>
<dbReference type="KEGG" id="lez:GLE_2745"/>
<gene>
    <name evidence="1" type="ORF">GLE_2745</name>
</gene>
<protein>
    <submittedName>
        <fullName evidence="1">Uncharacterized protein</fullName>
    </submittedName>
</protein>
<name>A0A0S2DI62_LYSEN</name>
<accession>A0A0S2DI62</accession>
<dbReference type="AlphaFoldDB" id="A0A0S2DI62"/>
<dbReference type="Proteomes" id="UP000061569">
    <property type="component" value="Chromosome"/>
</dbReference>
<evidence type="ECO:0000313" key="2">
    <source>
        <dbReference type="Proteomes" id="UP000061569"/>
    </source>
</evidence>
<dbReference type="PATRIC" id="fig|69.6.peg.2703"/>